<keyword evidence="1" id="KW-1185">Reference proteome</keyword>
<protein>
    <submittedName>
        <fullName evidence="2">CNH domain-containing protein</fullName>
    </submittedName>
</protein>
<accession>A0A7E4ZUL0</accession>
<organism evidence="1 2">
    <name type="scientific">Panagrellus redivivus</name>
    <name type="common">Microworm</name>
    <dbReference type="NCBI Taxonomy" id="6233"/>
    <lineage>
        <taxon>Eukaryota</taxon>
        <taxon>Metazoa</taxon>
        <taxon>Ecdysozoa</taxon>
        <taxon>Nematoda</taxon>
        <taxon>Chromadorea</taxon>
        <taxon>Rhabditida</taxon>
        <taxon>Tylenchina</taxon>
        <taxon>Panagrolaimomorpha</taxon>
        <taxon>Panagrolaimoidea</taxon>
        <taxon>Panagrolaimidae</taxon>
        <taxon>Panagrellus</taxon>
    </lineage>
</organism>
<reference evidence="1" key="1">
    <citation type="journal article" date="2013" name="Genetics">
        <title>The draft genome and transcriptome of Panagrellus redivivus are shaped by the harsh demands of a free-living lifestyle.</title>
        <authorList>
            <person name="Srinivasan J."/>
            <person name="Dillman A.R."/>
            <person name="Macchietto M.G."/>
            <person name="Heikkinen L."/>
            <person name="Lakso M."/>
            <person name="Fracchia K.M."/>
            <person name="Antoshechkin I."/>
            <person name="Mortazavi A."/>
            <person name="Wong G."/>
            <person name="Sternberg P.W."/>
        </authorList>
    </citation>
    <scope>NUCLEOTIDE SEQUENCE [LARGE SCALE GENOMIC DNA]</scope>
    <source>
        <strain evidence="1">MT8872</strain>
    </source>
</reference>
<dbReference type="AlphaFoldDB" id="A0A7E4ZUL0"/>
<reference evidence="2" key="2">
    <citation type="submission" date="2020-10" db="UniProtKB">
        <authorList>
            <consortium name="WormBaseParasite"/>
        </authorList>
    </citation>
    <scope>IDENTIFICATION</scope>
</reference>
<evidence type="ECO:0000313" key="1">
    <source>
        <dbReference type="Proteomes" id="UP000492821"/>
    </source>
</evidence>
<sequence length="267" mass="30695">MSMRDSRSFTGVQCTQNVFAVAGDGSYVLFKKSASELFYFVPNNLDEQKVLKLMFLDQYYIGDSIFDLVFHENQLVILIQSQVDDSIRLALCTVTKDFVIATKVLPGSIKKGLFNKLINDEFGPVFITYSVSFHETDPSKRQVQLVHIVESLRNQRLQLLNIQVPRQTKKAGEVWCDPFISRNRVYFFNQYDYTMMTLLATSGKCEVSKVKLRSANPQYPNLPSLSFVHRHSVVFADHVFVYFSQMLPPPDPRTPGNVQHAWKLHIK</sequence>
<evidence type="ECO:0000313" key="2">
    <source>
        <dbReference type="WBParaSite" id="Pan_g18224.t1"/>
    </source>
</evidence>
<proteinExistence type="predicted"/>
<dbReference type="Proteomes" id="UP000492821">
    <property type="component" value="Unassembled WGS sequence"/>
</dbReference>
<dbReference type="WBParaSite" id="Pan_g18224.t1">
    <property type="protein sequence ID" value="Pan_g18224.t1"/>
    <property type="gene ID" value="Pan_g18224"/>
</dbReference>
<name>A0A7E4ZUL0_PANRE</name>